<accession>A0A4R1RFM8</accession>
<dbReference type="CDD" id="cd03801">
    <property type="entry name" value="GT4_PimA-like"/>
    <property type="match status" value="1"/>
</dbReference>
<dbReference type="InterPro" id="IPR001296">
    <property type="entry name" value="Glyco_trans_1"/>
</dbReference>
<organism evidence="3 4">
    <name type="scientific">Hydrogenispora ethanolica</name>
    <dbReference type="NCBI Taxonomy" id="1082276"/>
    <lineage>
        <taxon>Bacteria</taxon>
        <taxon>Bacillati</taxon>
        <taxon>Bacillota</taxon>
        <taxon>Hydrogenispora</taxon>
    </lineage>
</organism>
<gene>
    <name evidence="3" type="ORF">EDC14_101839</name>
</gene>
<dbReference type="RefSeq" id="WP_132015067.1">
    <property type="nucleotide sequence ID" value="NZ_SLUN01000018.1"/>
</dbReference>
<sequence>MNILILFSQPWRVGGAETHVEALITGLYSEHAITLAVNRGGDKEKLSLLRKEYPKISIIEIQTRGINFFSWLYSIWQIVNIVKIKKIDVISAQQRTSGLWARAIQNITGVSFTVTMHDAWHRAPRKKSYPRQFGTMIAVSHNLAQRLVEDFGFSLDSVKVIHNGIDFTRFVAYDQTVARQSLSLSLDTMTILHVSRLSSIKGAVALVLLDSIPQLLSKYPNCKVVIIGEGPLRSQVEAKVQSLNQMYGPVVRIENFTQDILTWYSAADLIVGEGRVAIEALACLKPVIAIRNENTFFGAVSALNINEAIDVNFDGRNFQVQPKKLIEEIEKAFKLSNSEKELILQQIRKRMSIKTMVQQYLQVFKEEVEKGKYGKHPIN</sequence>
<evidence type="ECO:0000313" key="3">
    <source>
        <dbReference type="EMBL" id="TCL64741.1"/>
    </source>
</evidence>
<reference evidence="3 4" key="1">
    <citation type="submission" date="2019-03" db="EMBL/GenBank/DDBJ databases">
        <title>Genomic Encyclopedia of Type Strains, Phase IV (KMG-IV): sequencing the most valuable type-strain genomes for metagenomic binning, comparative biology and taxonomic classification.</title>
        <authorList>
            <person name="Goeker M."/>
        </authorList>
    </citation>
    <scope>NUCLEOTIDE SEQUENCE [LARGE SCALE GENOMIC DNA]</scope>
    <source>
        <strain evidence="3 4">LX-B</strain>
    </source>
</reference>
<feature type="domain" description="Glycosyltransferase subfamily 4-like N-terminal" evidence="2">
    <location>
        <begin position="13"/>
        <end position="168"/>
    </location>
</feature>
<keyword evidence="4" id="KW-1185">Reference proteome</keyword>
<protein>
    <submittedName>
        <fullName evidence="3">Glycosyltransferase involved in cell wall biosynthesis</fullName>
    </submittedName>
</protein>
<feature type="domain" description="Glycosyl transferase family 1" evidence="1">
    <location>
        <begin position="177"/>
        <end position="292"/>
    </location>
</feature>
<evidence type="ECO:0000259" key="2">
    <source>
        <dbReference type="Pfam" id="PF13439"/>
    </source>
</evidence>
<dbReference type="Pfam" id="PF00534">
    <property type="entry name" value="Glycos_transf_1"/>
    <property type="match status" value="1"/>
</dbReference>
<dbReference type="AlphaFoldDB" id="A0A4R1RFM8"/>
<name>A0A4R1RFM8_HYDET</name>
<dbReference type="OrthoDB" id="59694at2"/>
<keyword evidence="3" id="KW-0808">Transferase</keyword>
<comment type="caution">
    <text evidence="3">The sequence shown here is derived from an EMBL/GenBank/DDBJ whole genome shotgun (WGS) entry which is preliminary data.</text>
</comment>
<dbReference type="Proteomes" id="UP000295008">
    <property type="component" value="Unassembled WGS sequence"/>
</dbReference>
<dbReference type="Pfam" id="PF13439">
    <property type="entry name" value="Glyco_transf_4"/>
    <property type="match status" value="1"/>
</dbReference>
<dbReference type="GO" id="GO:0016757">
    <property type="term" value="F:glycosyltransferase activity"/>
    <property type="evidence" value="ECO:0007669"/>
    <property type="project" value="InterPro"/>
</dbReference>
<evidence type="ECO:0000313" key="4">
    <source>
        <dbReference type="Proteomes" id="UP000295008"/>
    </source>
</evidence>
<proteinExistence type="predicted"/>
<dbReference type="PANTHER" id="PTHR12526">
    <property type="entry name" value="GLYCOSYLTRANSFERASE"/>
    <property type="match status" value="1"/>
</dbReference>
<dbReference type="SUPFAM" id="SSF53756">
    <property type="entry name" value="UDP-Glycosyltransferase/glycogen phosphorylase"/>
    <property type="match status" value="1"/>
</dbReference>
<dbReference type="InterPro" id="IPR028098">
    <property type="entry name" value="Glyco_trans_4-like_N"/>
</dbReference>
<evidence type="ECO:0000259" key="1">
    <source>
        <dbReference type="Pfam" id="PF00534"/>
    </source>
</evidence>
<dbReference type="Gene3D" id="3.40.50.2000">
    <property type="entry name" value="Glycogen Phosphorylase B"/>
    <property type="match status" value="2"/>
</dbReference>
<dbReference type="EMBL" id="SLUN01000018">
    <property type="protein sequence ID" value="TCL64741.1"/>
    <property type="molecule type" value="Genomic_DNA"/>
</dbReference>